<dbReference type="Proteomes" id="UP000753961">
    <property type="component" value="Unassembled WGS sequence"/>
</dbReference>
<sequence length="63" mass="7637">MLIPEKDKANQHLGKLEFHIRQIWQDVDQKEKLIHEIRSYEEMPFLEQTFHTLDSRNITGFRG</sequence>
<dbReference type="AlphaFoldDB" id="A0A953LCS6"/>
<gene>
    <name evidence="1" type="ORF">KUV50_16805</name>
</gene>
<evidence type="ECO:0000313" key="2">
    <source>
        <dbReference type="Proteomes" id="UP000753961"/>
    </source>
</evidence>
<keyword evidence="2" id="KW-1185">Reference proteome</keyword>
<organism evidence="1 2">
    <name type="scientific">Membranihabitans marinus</name>
    <dbReference type="NCBI Taxonomy" id="1227546"/>
    <lineage>
        <taxon>Bacteria</taxon>
        <taxon>Pseudomonadati</taxon>
        <taxon>Bacteroidota</taxon>
        <taxon>Saprospiria</taxon>
        <taxon>Saprospirales</taxon>
        <taxon>Saprospiraceae</taxon>
        <taxon>Membranihabitans</taxon>
    </lineage>
</organism>
<dbReference type="EMBL" id="JAHVHU010000018">
    <property type="protein sequence ID" value="MBY5959816.1"/>
    <property type="molecule type" value="Genomic_DNA"/>
</dbReference>
<accession>A0A953LCS6</accession>
<evidence type="ECO:0000313" key="1">
    <source>
        <dbReference type="EMBL" id="MBY5959816.1"/>
    </source>
</evidence>
<proteinExistence type="predicted"/>
<reference evidence="1" key="1">
    <citation type="submission" date="2021-06" db="EMBL/GenBank/DDBJ databases">
        <title>44 bacteria genomes isolated from Dapeng, Shenzhen.</title>
        <authorList>
            <person name="Zheng W."/>
            <person name="Yu S."/>
            <person name="Huang Y."/>
        </authorList>
    </citation>
    <scope>NUCLEOTIDE SEQUENCE</scope>
    <source>
        <strain evidence="1">DP5N28-2</strain>
    </source>
</reference>
<dbReference type="RefSeq" id="WP_222581354.1">
    <property type="nucleotide sequence ID" value="NZ_JAHVHU010000018.1"/>
</dbReference>
<name>A0A953LCS6_9BACT</name>
<protein>
    <submittedName>
        <fullName evidence="1">Uncharacterized protein</fullName>
    </submittedName>
</protein>
<comment type="caution">
    <text evidence="1">The sequence shown here is derived from an EMBL/GenBank/DDBJ whole genome shotgun (WGS) entry which is preliminary data.</text>
</comment>